<dbReference type="AlphaFoldDB" id="A0A077R883"/>
<organism evidence="4">
    <name type="scientific">Melanopsichium pennsylvanicum 4</name>
    <dbReference type="NCBI Taxonomy" id="1398559"/>
    <lineage>
        <taxon>Eukaryota</taxon>
        <taxon>Fungi</taxon>
        <taxon>Dikarya</taxon>
        <taxon>Basidiomycota</taxon>
        <taxon>Ustilaginomycotina</taxon>
        <taxon>Ustilaginomycetes</taxon>
        <taxon>Ustilaginales</taxon>
        <taxon>Ustilaginaceae</taxon>
        <taxon>Melanopsichium</taxon>
    </lineage>
</organism>
<proteinExistence type="predicted"/>
<evidence type="ECO:0000256" key="3">
    <source>
        <dbReference type="SAM" id="SignalP"/>
    </source>
</evidence>
<feature type="region of interest" description="Disordered" evidence="1">
    <location>
        <begin position="1008"/>
        <end position="1106"/>
    </location>
</feature>
<feature type="compositionally biased region" description="Basic and acidic residues" evidence="1">
    <location>
        <begin position="917"/>
        <end position="931"/>
    </location>
</feature>
<feature type="transmembrane region" description="Helical" evidence="2">
    <location>
        <begin position="725"/>
        <end position="746"/>
    </location>
</feature>
<feature type="region of interest" description="Disordered" evidence="1">
    <location>
        <begin position="917"/>
        <end position="942"/>
    </location>
</feature>
<feature type="region of interest" description="Disordered" evidence="1">
    <location>
        <begin position="286"/>
        <end position="328"/>
    </location>
</feature>
<reference evidence="4" key="1">
    <citation type="journal article" date="2014" name="Genome Biol. Evol.">
        <title>Gene Loss Rather Than Gene Gain Is Associated with a Host Jump from Monocots to Dicots in the Smut Fungus Melanopsichium pennsylvanicum.</title>
        <authorList>
            <person name="Sharma R."/>
            <person name="Mishra B."/>
            <person name="Runge F."/>
            <person name="Thines M."/>
        </authorList>
    </citation>
    <scope>NUCLEOTIDE SEQUENCE</scope>
    <source>
        <strain evidence="4">4</strain>
    </source>
</reference>
<feature type="transmembrane region" description="Helical" evidence="2">
    <location>
        <begin position="586"/>
        <end position="605"/>
    </location>
</feature>
<dbReference type="PROSITE" id="PS51257">
    <property type="entry name" value="PROKAR_LIPOPROTEIN"/>
    <property type="match status" value="1"/>
</dbReference>
<feature type="region of interest" description="Disordered" evidence="1">
    <location>
        <begin position="811"/>
        <end position="832"/>
    </location>
</feature>
<feature type="compositionally biased region" description="Basic and acidic residues" evidence="1">
    <location>
        <begin position="291"/>
        <end position="301"/>
    </location>
</feature>
<accession>A0A077R883</accession>
<sequence>MRFIYFFAASYILIAAAACQPLREAKAELEVSKNAYQKPSRSPNRAKFANGKVKRRFTAGVDAATVAITGLFSRFGHRAGGAETAAEAALDDAGGRREAFSLLNRLKSRPFGSSGKPWLASEPEPHTPAHPKPFKFVGEDGGYKGDTDGGSPFFKNYKRPPLSSSQLAPEIGSPHSKINPATDAKRIEYEHFWQDPSQRSKMLIASAVSATLSLLLARTIRQDMETTQNLDAARTSAEAANQAAVQQALDDNAAREAARSKNSFRRRDIAFTGDDQQVSNVRATSFAPAHSKHDAQLEKHLQPSGKKPPQKQDPEQVSLQSKSFSKRADVEPADSFMIYHSEDVPMLSDNARKWIIQALTGTLMLGVLGTAAYFAISELGRRGMKGLAGQEYATPVFRSELEKATSTTATQASKVGDRVWIGTKVTVATAAISLLLWLSNSTLKGAQGWEGLAKNGQRMLSSERPALRMQYLDKRHLLSPPAIHPVDGNHFEEAQTILTRPVQILPHEIGIPFYDLMGLTIVGAAVIVPAYWFLEMWKDALRQQRLHRQIVPTQRNAKRALPAASELEGAEHILTEPWMTERRKKLLKILAGVGTVGLIETLVIYDTEEKMRGKDGLRKRSTENPTQRMQHIVVCTLSAPAEHEEAGLTLARPCTPEQKKLLLNISDSVAIDVLTKKAEHPEARSPGPNKELHRPLKRSNDELMLVLGEAAGSFIGNVISLSPKAAVTTLALGAAGGGSYGIYYAVKKKQKAKKRPKYPTNQSLHKRYNETLTEPLMNFSKRDTLTMAKAACALTQNPIEEAKTTSLLGENSVKKSRSVDKTSQLSNRMTNSGPMATAIVSKAKKVVGELSDSYKLVHADFRSLVSKTPLRPLEKQARNERLKDYAILGGALAALETMRVYAVYYVLKNHKENKQHQRELEQWHQQKKQWEEGSSNPSMTSERTLAKRAITMPLPEKGPAEVDLSAHVSKVDSKPELIKRGEDSPNGAVVLRILRQLGFGAHQAGFGFFPSTPPHQSWSGSHLQPHRQRCQRRPSSSSPLAGNFAADSPKNPFWRDSEKDNVRSPSHLGQRLHTYCSVEDTGGKGALTVGRDSTEHPADRLTKRSE</sequence>
<keyword evidence="3" id="KW-0732">Signal</keyword>
<feature type="compositionally biased region" description="Basic and acidic residues" evidence="1">
    <location>
        <begin position="1053"/>
        <end position="1062"/>
    </location>
</feature>
<evidence type="ECO:0000313" key="4">
    <source>
        <dbReference type="EMBL" id="CDI53339.1"/>
    </source>
</evidence>
<feature type="transmembrane region" description="Helical" evidence="2">
    <location>
        <begin position="885"/>
        <end position="907"/>
    </location>
</feature>
<name>A0A077R883_9BASI</name>
<keyword evidence="2" id="KW-0472">Membrane</keyword>
<dbReference type="EMBL" id="HG529575">
    <property type="protein sequence ID" value="CDI53339.1"/>
    <property type="molecule type" value="Genomic_DNA"/>
</dbReference>
<feature type="compositionally biased region" description="Polar residues" evidence="1">
    <location>
        <begin position="933"/>
        <end position="942"/>
    </location>
</feature>
<keyword evidence="2" id="KW-1133">Transmembrane helix</keyword>
<feature type="transmembrane region" description="Helical" evidence="2">
    <location>
        <begin position="513"/>
        <end position="534"/>
    </location>
</feature>
<evidence type="ECO:0008006" key="5">
    <source>
        <dbReference type="Google" id="ProtNLM"/>
    </source>
</evidence>
<feature type="compositionally biased region" description="Basic and acidic residues" evidence="1">
    <location>
        <begin position="1092"/>
        <end position="1106"/>
    </location>
</feature>
<feature type="chain" id="PRO_5001723092" description="Transmembrane protein" evidence="3">
    <location>
        <begin position="20"/>
        <end position="1106"/>
    </location>
</feature>
<keyword evidence="2" id="KW-0812">Transmembrane</keyword>
<evidence type="ECO:0000256" key="2">
    <source>
        <dbReference type="SAM" id="Phobius"/>
    </source>
</evidence>
<feature type="signal peptide" evidence="3">
    <location>
        <begin position="1"/>
        <end position="19"/>
    </location>
</feature>
<evidence type="ECO:0000256" key="1">
    <source>
        <dbReference type="SAM" id="MobiDB-lite"/>
    </source>
</evidence>
<feature type="transmembrane region" description="Helical" evidence="2">
    <location>
        <begin position="354"/>
        <end position="376"/>
    </location>
</feature>
<feature type="compositionally biased region" description="Polar residues" evidence="1">
    <location>
        <begin position="821"/>
        <end position="832"/>
    </location>
</feature>
<protein>
    <recommendedName>
        <fullName evidence="5">Transmembrane protein</fullName>
    </recommendedName>
</protein>